<dbReference type="GO" id="GO:0016747">
    <property type="term" value="F:acyltransferase activity, transferring groups other than amino-acyl groups"/>
    <property type="evidence" value="ECO:0007669"/>
    <property type="project" value="InterPro"/>
</dbReference>
<dbReference type="KEGG" id="vos:KNV97_01110"/>
<feature type="domain" description="N-acetyltransferase" evidence="3">
    <location>
        <begin position="12"/>
        <end position="152"/>
    </location>
</feature>
<dbReference type="RefSeq" id="WP_218561896.1">
    <property type="nucleotide sequence ID" value="NZ_CP076642.1"/>
</dbReference>
<evidence type="ECO:0000313" key="4">
    <source>
        <dbReference type="EMBL" id="QXO16154.1"/>
    </source>
</evidence>
<evidence type="ECO:0000256" key="2">
    <source>
        <dbReference type="ARBA" id="ARBA00023315"/>
    </source>
</evidence>
<dbReference type="PANTHER" id="PTHR43877:SF5">
    <property type="entry name" value="BLL8307 PROTEIN"/>
    <property type="match status" value="1"/>
</dbReference>
<dbReference type="Pfam" id="PF00583">
    <property type="entry name" value="Acetyltransf_1"/>
    <property type="match status" value="1"/>
</dbReference>
<proteinExistence type="predicted"/>
<dbReference type="PANTHER" id="PTHR43877">
    <property type="entry name" value="AMINOALKYLPHOSPHONATE N-ACETYLTRANSFERASE-RELATED-RELATED"/>
    <property type="match status" value="1"/>
</dbReference>
<organism evidence="4 5">
    <name type="scientific">Vibrio ostreae</name>
    <dbReference type="NCBI Taxonomy" id="2841925"/>
    <lineage>
        <taxon>Bacteria</taxon>
        <taxon>Pseudomonadati</taxon>
        <taxon>Pseudomonadota</taxon>
        <taxon>Gammaproteobacteria</taxon>
        <taxon>Vibrionales</taxon>
        <taxon>Vibrionaceae</taxon>
        <taxon>Vibrio</taxon>
    </lineage>
</organism>
<protein>
    <submittedName>
        <fullName evidence="4">GNAT family N-acetyltransferase</fullName>
    </submittedName>
</protein>
<evidence type="ECO:0000313" key="5">
    <source>
        <dbReference type="Proteomes" id="UP000694232"/>
    </source>
</evidence>
<dbReference type="CDD" id="cd04301">
    <property type="entry name" value="NAT_SF"/>
    <property type="match status" value="1"/>
</dbReference>
<dbReference type="InterPro" id="IPR000182">
    <property type="entry name" value="GNAT_dom"/>
</dbReference>
<keyword evidence="1" id="KW-0808">Transferase</keyword>
<accession>A0A975U931</accession>
<dbReference type="Proteomes" id="UP000694232">
    <property type="component" value="Chromosome 2"/>
</dbReference>
<keyword evidence="2" id="KW-0012">Acyltransferase</keyword>
<gene>
    <name evidence="4" type="ORF">KNV97_01110</name>
</gene>
<evidence type="ECO:0000259" key="3">
    <source>
        <dbReference type="PROSITE" id="PS51186"/>
    </source>
</evidence>
<sequence>MEIKIDDLQGSGIIRLLEEHLADMHATSPAESVHALDVKALQHPSITFWSAAEGNSVLGCVALKSLSCDHGEIKSMRTSGAARNRGVATKLLNHLIADAKSRGFKQLSLETGTQAFFSAAHGLYAKHGFVDCEPFGDYQPDPNSKFMTLVLEQ</sequence>
<reference evidence="4" key="1">
    <citation type="submission" date="2021-06" db="EMBL/GenBank/DDBJ databases">
        <title>Vibrio nov. sp., novel gut bacterium isolated from Yellow Sea oyster.</title>
        <authorList>
            <person name="Muhammad N."/>
            <person name="Nguyen T.H."/>
            <person name="Lee Y.-J."/>
            <person name="Ko J."/>
            <person name="Kim S.-G."/>
        </authorList>
    </citation>
    <scope>NUCLEOTIDE SEQUENCE</scope>
    <source>
        <strain evidence="4">OG9-811</strain>
    </source>
</reference>
<evidence type="ECO:0000256" key="1">
    <source>
        <dbReference type="ARBA" id="ARBA00022679"/>
    </source>
</evidence>
<dbReference type="EMBL" id="CP076642">
    <property type="protein sequence ID" value="QXO16154.1"/>
    <property type="molecule type" value="Genomic_DNA"/>
</dbReference>
<keyword evidence="5" id="KW-1185">Reference proteome</keyword>
<dbReference type="InterPro" id="IPR050832">
    <property type="entry name" value="Bact_Acetyltransf"/>
</dbReference>
<dbReference type="AlphaFoldDB" id="A0A975U931"/>
<name>A0A975U931_9VIBR</name>
<dbReference type="PROSITE" id="PS51186">
    <property type="entry name" value="GNAT"/>
    <property type="match status" value="1"/>
</dbReference>